<sequence>MLKEKKSKKGLPIMRGSFSRHSSHGDYHLNQDKIITLEIHSGFATLIYGCCDQCKTLEVIDNPCYSYKFPFMTFETSTILYKHLIERSVEIYENNGCSSLTSESYSYLKSNCLLNLRKI</sequence>
<name>A0AA36AKD1_OCTVU</name>
<evidence type="ECO:0000313" key="1">
    <source>
        <dbReference type="EMBL" id="CAI9716577.1"/>
    </source>
</evidence>
<dbReference type="AlphaFoldDB" id="A0AA36AKD1"/>
<evidence type="ECO:0000313" key="2">
    <source>
        <dbReference type="Proteomes" id="UP001162480"/>
    </source>
</evidence>
<gene>
    <name evidence="1" type="ORF">OCTVUL_1B025452</name>
</gene>
<dbReference type="Proteomes" id="UP001162480">
    <property type="component" value="Chromosome 1"/>
</dbReference>
<organism evidence="1 2">
    <name type="scientific">Octopus vulgaris</name>
    <name type="common">Common octopus</name>
    <dbReference type="NCBI Taxonomy" id="6645"/>
    <lineage>
        <taxon>Eukaryota</taxon>
        <taxon>Metazoa</taxon>
        <taxon>Spiralia</taxon>
        <taxon>Lophotrochozoa</taxon>
        <taxon>Mollusca</taxon>
        <taxon>Cephalopoda</taxon>
        <taxon>Coleoidea</taxon>
        <taxon>Octopodiformes</taxon>
        <taxon>Octopoda</taxon>
        <taxon>Incirrata</taxon>
        <taxon>Octopodidae</taxon>
        <taxon>Octopus</taxon>
    </lineage>
</organism>
<dbReference type="EMBL" id="OX597814">
    <property type="protein sequence ID" value="CAI9716577.1"/>
    <property type="molecule type" value="Genomic_DNA"/>
</dbReference>
<reference evidence="1" key="1">
    <citation type="submission" date="2023-08" db="EMBL/GenBank/DDBJ databases">
        <authorList>
            <person name="Alioto T."/>
            <person name="Alioto T."/>
            <person name="Gomez Garrido J."/>
        </authorList>
    </citation>
    <scope>NUCLEOTIDE SEQUENCE</scope>
</reference>
<keyword evidence="2" id="KW-1185">Reference proteome</keyword>
<protein>
    <submittedName>
        <fullName evidence="1">Uncharacterized protein</fullName>
    </submittedName>
</protein>
<accession>A0AA36AKD1</accession>
<proteinExistence type="predicted"/>